<dbReference type="Pfam" id="PF01361">
    <property type="entry name" value="Tautomerase"/>
    <property type="match status" value="2"/>
</dbReference>
<proteinExistence type="inferred from homology"/>
<evidence type="ECO:0000256" key="1">
    <source>
        <dbReference type="ARBA" id="ARBA00006723"/>
    </source>
</evidence>
<dbReference type="InterPro" id="IPR014347">
    <property type="entry name" value="Tautomerase/MIF_sf"/>
</dbReference>
<protein>
    <submittedName>
        <fullName evidence="4">Tautomerase family protein</fullName>
    </submittedName>
</protein>
<evidence type="ECO:0000313" key="4">
    <source>
        <dbReference type="EMBL" id="MBL0387619.1"/>
    </source>
</evidence>
<keyword evidence="2" id="KW-0413">Isomerase</keyword>
<accession>A0ABS1JC56</accession>
<dbReference type="Gene3D" id="3.30.429.10">
    <property type="entry name" value="Macrophage Migration Inhibitory Factor"/>
    <property type="match status" value="2"/>
</dbReference>
<dbReference type="PANTHER" id="PTHR35530">
    <property type="entry name" value="TAUTOMERASE-RELATED"/>
    <property type="match status" value="1"/>
</dbReference>
<keyword evidence="5" id="KW-1185">Reference proteome</keyword>
<organism evidence="4 5">
    <name type="scientific">Tumebacillus amylolyticus</name>
    <dbReference type="NCBI Taxonomy" id="2801339"/>
    <lineage>
        <taxon>Bacteria</taxon>
        <taxon>Bacillati</taxon>
        <taxon>Bacillota</taxon>
        <taxon>Bacilli</taxon>
        <taxon>Bacillales</taxon>
        <taxon>Alicyclobacillaceae</taxon>
        <taxon>Tumebacillus</taxon>
    </lineage>
</organism>
<name>A0ABS1JC56_9BACL</name>
<evidence type="ECO:0000256" key="2">
    <source>
        <dbReference type="ARBA" id="ARBA00023235"/>
    </source>
</evidence>
<reference evidence="4 5" key="1">
    <citation type="submission" date="2021-01" db="EMBL/GenBank/DDBJ databases">
        <title>Tumebacillus sp. strain ITR2 16S ribosomal RNA gene Genome sequencing and assembly.</title>
        <authorList>
            <person name="Kang M."/>
        </authorList>
    </citation>
    <scope>NUCLEOTIDE SEQUENCE [LARGE SCALE GENOMIC DNA]</scope>
    <source>
        <strain evidence="4 5">ITR2</strain>
    </source>
</reference>
<sequence>MPFLSVDTWSGLSVETKKAFLYQATRRTSELLNIPPDKIQVLIRESASENWSKAGAHVTDSDFAAKTRLTDWNTSYDDGQSPISNMTVITIDVWNFYNQEQKDAWVRELTILSGELLGTPADSVLILIRDMVPGNWGQTGVTGASSNFLTDSRRLNVDFSVKS</sequence>
<comment type="similarity">
    <text evidence="1">Belongs to the 4-oxalocrotonate tautomerase family.</text>
</comment>
<feature type="domain" description="4-oxalocrotonate tautomerase-like" evidence="3">
    <location>
        <begin position="2"/>
        <end position="59"/>
    </location>
</feature>
<dbReference type="SUPFAM" id="SSF55331">
    <property type="entry name" value="Tautomerase/MIF"/>
    <property type="match status" value="2"/>
</dbReference>
<gene>
    <name evidence="4" type="ORF">JJB07_13345</name>
</gene>
<dbReference type="PANTHER" id="PTHR35530:SF1">
    <property type="entry name" value="2-HYDROXYMUCONATE TAUTOMERASE"/>
    <property type="match status" value="1"/>
</dbReference>
<dbReference type="InterPro" id="IPR004370">
    <property type="entry name" value="4-OT-like_dom"/>
</dbReference>
<feature type="domain" description="4-oxalocrotonate tautomerase-like" evidence="3">
    <location>
        <begin position="89"/>
        <end position="141"/>
    </location>
</feature>
<evidence type="ECO:0000259" key="3">
    <source>
        <dbReference type="Pfam" id="PF01361"/>
    </source>
</evidence>
<dbReference type="RefSeq" id="WP_201635802.1">
    <property type="nucleotide sequence ID" value="NZ_JAEQNB010000004.1"/>
</dbReference>
<evidence type="ECO:0000313" key="5">
    <source>
        <dbReference type="Proteomes" id="UP000602284"/>
    </source>
</evidence>
<dbReference type="EMBL" id="JAEQNB010000004">
    <property type="protein sequence ID" value="MBL0387619.1"/>
    <property type="molecule type" value="Genomic_DNA"/>
</dbReference>
<dbReference type="Proteomes" id="UP000602284">
    <property type="component" value="Unassembled WGS sequence"/>
</dbReference>
<comment type="caution">
    <text evidence="4">The sequence shown here is derived from an EMBL/GenBank/DDBJ whole genome shotgun (WGS) entry which is preliminary data.</text>
</comment>